<evidence type="ECO:0000256" key="6">
    <source>
        <dbReference type="ARBA" id="ARBA00022676"/>
    </source>
</evidence>
<evidence type="ECO:0000256" key="2">
    <source>
        <dbReference type="ARBA" id="ARBA00012687"/>
    </source>
</evidence>
<dbReference type="GO" id="GO:0008915">
    <property type="term" value="F:lipid-A-disaccharide synthase activity"/>
    <property type="evidence" value="ECO:0007669"/>
    <property type="project" value="UniProtKB-UniRule"/>
</dbReference>
<evidence type="ECO:0000313" key="12">
    <source>
        <dbReference type="Proteomes" id="UP000030355"/>
    </source>
</evidence>
<dbReference type="STRING" id="93057.EU95_0462"/>
<dbReference type="PANTHER" id="PTHR30372">
    <property type="entry name" value="LIPID-A-DISACCHARIDE SYNTHASE"/>
    <property type="match status" value="1"/>
</dbReference>
<evidence type="ECO:0000256" key="7">
    <source>
        <dbReference type="ARBA" id="ARBA00022679"/>
    </source>
</evidence>
<comment type="catalytic activity">
    <reaction evidence="9">
        <text>a lipid X + a UDP-2-N,3-O-bis[(3R)-3-hydroxyacyl]-alpha-D-glucosamine = a lipid A disaccharide + UDP + H(+)</text>
        <dbReference type="Rhea" id="RHEA:67828"/>
        <dbReference type="ChEBI" id="CHEBI:15378"/>
        <dbReference type="ChEBI" id="CHEBI:58223"/>
        <dbReference type="ChEBI" id="CHEBI:137748"/>
        <dbReference type="ChEBI" id="CHEBI:176338"/>
        <dbReference type="ChEBI" id="CHEBI:176343"/>
        <dbReference type="EC" id="2.4.1.182"/>
    </reaction>
</comment>
<dbReference type="InterPro" id="IPR003835">
    <property type="entry name" value="Glyco_trans_19"/>
</dbReference>
<keyword evidence="7 11" id="KW-0808">Transferase</keyword>
<reference evidence="12" key="1">
    <citation type="journal article" date="2014" name="Sci. Data">
        <title>Genomes of diverse isolates of the marine cyanobacterium Prochlorococcus.</title>
        <authorList>
            <person name="Biller S."/>
            <person name="Berube P."/>
            <person name="Thompson J."/>
            <person name="Kelly L."/>
            <person name="Roggensack S."/>
            <person name="Awad L."/>
            <person name="Roache-Johnson K."/>
            <person name="Ding H."/>
            <person name="Giovannoni S.J."/>
            <person name="Moore L.R."/>
            <person name="Chisholm S.W."/>
        </authorList>
    </citation>
    <scope>NUCLEOTIDE SEQUENCE [LARGE SCALE GENOMIC DNA]</scope>
    <source>
        <strain evidence="12">MIT 9201</strain>
    </source>
</reference>
<gene>
    <name evidence="11" type="ORF">EU95_0462</name>
</gene>
<evidence type="ECO:0000313" key="11">
    <source>
        <dbReference type="EMBL" id="KGF96577.1"/>
    </source>
</evidence>
<dbReference type="SUPFAM" id="SSF53756">
    <property type="entry name" value="UDP-Glycosyltransferase/glycogen phosphorylase"/>
    <property type="match status" value="1"/>
</dbReference>
<accession>A0A0A2A3Y6</accession>
<dbReference type="GO" id="GO:0005543">
    <property type="term" value="F:phospholipid binding"/>
    <property type="evidence" value="ECO:0007669"/>
    <property type="project" value="TreeGrafter"/>
</dbReference>
<keyword evidence="4" id="KW-0444">Lipid biosynthesis</keyword>
<dbReference type="NCBIfam" id="TIGR00215">
    <property type="entry name" value="lpxB"/>
    <property type="match status" value="1"/>
</dbReference>
<evidence type="ECO:0000256" key="1">
    <source>
        <dbReference type="ARBA" id="ARBA00002056"/>
    </source>
</evidence>
<keyword evidence="8" id="KW-0443">Lipid metabolism</keyword>
<dbReference type="Pfam" id="PF02684">
    <property type="entry name" value="LpxB"/>
    <property type="match status" value="1"/>
</dbReference>
<evidence type="ECO:0000256" key="3">
    <source>
        <dbReference type="ARBA" id="ARBA00020902"/>
    </source>
</evidence>
<protein>
    <recommendedName>
        <fullName evidence="3 10">Lipid-A-disaccharide synthase</fullName>
        <ecNumber evidence="2 10">2.4.1.182</ecNumber>
    </recommendedName>
</protein>
<dbReference type="OrthoDB" id="9801642at2"/>
<dbReference type="RefSeq" id="WP_032521642.1">
    <property type="nucleotide sequence ID" value="NZ_CP138977.1"/>
</dbReference>
<comment type="caution">
    <text evidence="11">The sequence shown here is derived from an EMBL/GenBank/DDBJ whole genome shotgun (WGS) entry which is preliminary data.</text>
</comment>
<dbReference type="EC" id="2.4.1.182" evidence="2 10"/>
<evidence type="ECO:0000256" key="4">
    <source>
        <dbReference type="ARBA" id="ARBA00022516"/>
    </source>
</evidence>
<dbReference type="GO" id="GO:0009245">
    <property type="term" value="P:lipid A biosynthetic process"/>
    <property type="evidence" value="ECO:0007669"/>
    <property type="project" value="UniProtKB-UniRule"/>
</dbReference>
<sequence length="392" mass="45162">MNKKIFISTGEVSGDLHGSLLSKALLDEAKKKSIDLEICGLGGDRMKKEGVKILQDTTSISAIGIWEALPLILPTIIIQRRFYKLLKKYPPDCLILIDYMGPNIKIGIKLKRSKTRIPIFYYIAPQEWAWRVGNNTTTNLINFSDKIFAIFKKEAAFYKKRGGNVLWVGHPMIDLTKKLPLKKDSRTILNLRPNQNILLLMPASRSQELKYILPTFMLVARKLQQKYPNLIVYIPSCRKVFDERFKKAFRKYQVKGKVISQEDNARLKPYIYSLTKIALCKSGTVNMELALYGIPQIVGYRVSKVTAFIAKKILNFKVRFISPVNLLVNRFVIPEFVQREFDEKKIYYKSCRILEEKSEKIKINKGYAFLKKELGEEGVVKRAAKEIINSII</sequence>
<dbReference type="GO" id="GO:0016020">
    <property type="term" value="C:membrane"/>
    <property type="evidence" value="ECO:0007669"/>
    <property type="project" value="GOC"/>
</dbReference>
<comment type="function">
    <text evidence="1">Condensation of UDP-2,3-diacylglucosamine and 2,3-diacylglucosamine-1-phosphate to form lipid A disaccharide, a precursor of lipid A, a phosphorylated glycolipid that anchors the lipopolysaccharide to the outer membrane of the cell.</text>
</comment>
<evidence type="ECO:0000256" key="5">
    <source>
        <dbReference type="ARBA" id="ARBA00022556"/>
    </source>
</evidence>
<proteinExistence type="predicted"/>
<keyword evidence="5" id="KW-0441">Lipid A biosynthesis</keyword>
<evidence type="ECO:0000256" key="9">
    <source>
        <dbReference type="ARBA" id="ARBA00048975"/>
    </source>
</evidence>
<dbReference type="Proteomes" id="UP000030355">
    <property type="component" value="Unassembled WGS sequence"/>
</dbReference>
<dbReference type="EMBL" id="JNAL01000007">
    <property type="protein sequence ID" value="KGF96577.1"/>
    <property type="molecule type" value="Genomic_DNA"/>
</dbReference>
<evidence type="ECO:0000256" key="8">
    <source>
        <dbReference type="ARBA" id="ARBA00023098"/>
    </source>
</evidence>
<name>A0A0A2A3Y6_PROMR</name>
<evidence type="ECO:0000256" key="10">
    <source>
        <dbReference type="NCBIfam" id="TIGR00215"/>
    </source>
</evidence>
<dbReference type="AlphaFoldDB" id="A0A0A2A3Y6"/>
<keyword evidence="6 11" id="KW-0328">Glycosyltransferase</keyword>
<organism evidence="11 12">
    <name type="scientific">Prochlorococcus marinus str. MIT 9201</name>
    <dbReference type="NCBI Taxonomy" id="93057"/>
    <lineage>
        <taxon>Bacteria</taxon>
        <taxon>Bacillati</taxon>
        <taxon>Cyanobacteriota</taxon>
        <taxon>Cyanophyceae</taxon>
        <taxon>Synechococcales</taxon>
        <taxon>Prochlorococcaceae</taxon>
        <taxon>Prochlorococcus</taxon>
    </lineage>
</organism>
<dbReference type="PANTHER" id="PTHR30372:SF4">
    <property type="entry name" value="LIPID-A-DISACCHARIDE SYNTHASE, MITOCHONDRIAL-RELATED"/>
    <property type="match status" value="1"/>
</dbReference>
<dbReference type="eggNOG" id="COG0763">
    <property type="taxonomic scope" value="Bacteria"/>
</dbReference>